<dbReference type="FunFam" id="2.60.40.10:FF:000751">
    <property type="entry name" value="Uncharacterized protein, isoform B"/>
    <property type="match status" value="1"/>
</dbReference>
<evidence type="ECO:0000313" key="7">
    <source>
        <dbReference type="EnsemblMetazoa" id="ASIC002510-PA"/>
    </source>
</evidence>
<feature type="region of interest" description="Disordered" evidence="4">
    <location>
        <begin position="418"/>
        <end position="439"/>
    </location>
</feature>
<feature type="domain" description="Ig-like" evidence="5">
    <location>
        <begin position="84"/>
        <end position="172"/>
    </location>
</feature>
<accession>A0A084VCD8</accession>
<dbReference type="InterPro" id="IPR007110">
    <property type="entry name" value="Ig-like_dom"/>
</dbReference>
<dbReference type="AlphaFoldDB" id="A0A084VCD8"/>
<feature type="domain" description="Ig-like" evidence="5">
    <location>
        <begin position="203"/>
        <end position="293"/>
    </location>
</feature>
<proteinExistence type="predicted"/>
<dbReference type="InterPro" id="IPR003598">
    <property type="entry name" value="Ig_sub2"/>
</dbReference>
<dbReference type="GO" id="GO:0007156">
    <property type="term" value="P:homophilic cell adhesion via plasma membrane adhesion molecules"/>
    <property type="evidence" value="ECO:0007669"/>
    <property type="project" value="TreeGrafter"/>
</dbReference>
<dbReference type="GO" id="GO:0030424">
    <property type="term" value="C:axon"/>
    <property type="evidence" value="ECO:0007669"/>
    <property type="project" value="TreeGrafter"/>
</dbReference>
<dbReference type="PANTHER" id="PTHR45080:SF8">
    <property type="entry name" value="IG-LIKE DOMAIN-CONTAINING PROTEIN"/>
    <property type="match status" value="1"/>
</dbReference>
<dbReference type="EnsemblMetazoa" id="ASIC002510-RA">
    <property type="protein sequence ID" value="ASIC002510-PA"/>
    <property type="gene ID" value="ASIC002510"/>
</dbReference>
<gene>
    <name evidence="6" type="ORF">ZHAS_00002510</name>
</gene>
<feature type="domain" description="Ig-like" evidence="5">
    <location>
        <begin position="319"/>
        <end position="406"/>
    </location>
</feature>
<dbReference type="EMBL" id="KE524597">
    <property type="protein sequence ID" value="KFB35632.1"/>
    <property type="molecule type" value="Genomic_DNA"/>
</dbReference>
<organism evidence="6">
    <name type="scientific">Anopheles sinensis</name>
    <name type="common">Mosquito</name>
    <dbReference type="NCBI Taxonomy" id="74873"/>
    <lineage>
        <taxon>Eukaryota</taxon>
        <taxon>Metazoa</taxon>
        <taxon>Ecdysozoa</taxon>
        <taxon>Arthropoda</taxon>
        <taxon>Hexapoda</taxon>
        <taxon>Insecta</taxon>
        <taxon>Pterygota</taxon>
        <taxon>Neoptera</taxon>
        <taxon>Endopterygota</taxon>
        <taxon>Diptera</taxon>
        <taxon>Nematocera</taxon>
        <taxon>Culicoidea</taxon>
        <taxon>Culicidae</taxon>
        <taxon>Anophelinae</taxon>
        <taxon>Anopheles</taxon>
    </lineage>
</organism>
<dbReference type="FunFam" id="2.60.40.10:FF:000632">
    <property type="entry name" value="Uncharacterized protein, isoform B"/>
    <property type="match status" value="1"/>
</dbReference>
<dbReference type="EMBL" id="ATLV01010666">
    <property type="status" value="NOT_ANNOTATED_CDS"/>
    <property type="molecule type" value="Genomic_DNA"/>
</dbReference>
<dbReference type="Gene3D" id="2.60.40.10">
    <property type="entry name" value="Immunoglobulins"/>
    <property type="match status" value="5"/>
</dbReference>
<evidence type="ECO:0000256" key="2">
    <source>
        <dbReference type="ARBA" id="ARBA00023157"/>
    </source>
</evidence>
<dbReference type="GO" id="GO:0050808">
    <property type="term" value="P:synapse organization"/>
    <property type="evidence" value="ECO:0007669"/>
    <property type="project" value="TreeGrafter"/>
</dbReference>
<evidence type="ECO:0000313" key="6">
    <source>
        <dbReference type="EMBL" id="KFB35632.1"/>
    </source>
</evidence>
<dbReference type="VEuPathDB" id="VectorBase:ASIS010562"/>
<dbReference type="VEuPathDB" id="VectorBase:ASIC002510"/>
<dbReference type="Pfam" id="PF07679">
    <property type="entry name" value="I-set"/>
    <property type="match status" value="5"/>
</dbReference>
<dbReference type="SMART" id="SM00409">
    <property type="entry name" value="IG"/>
    <property type="match status" value="4"/>
</dbReference>
<reference evidence="7" key="2">
    <citation type="submission" date="2020-05" db="UniProtKB">
        <authorList>
            <consortium name="EnsemblMetazoa"/>
        </authorList>
    </citation>
    <scope>IDENTIFICATION</scope>
</reference>
<dbReference type="SUPFAM" id="SSF48726">
    <property type="entry name" value="Immunoglobulin"/>
    <property type="match status" value="5"/>
</dbReference>
<dbReference type="Proteomes" id="UP000030765">
    <property type="component" value="Unassembled WGS sequence"/>
</dbReference>
<dbReference type="InterPro" id="IPR013098">
    <property type="entry name" value="Ig_I-set"/>
</dbReference>
<dbReference type="InterPro" id="IPR036179">
    <property type="entry name" value="Ig-like_dom_sf"/>
</dbReference>
<keyword evidence="3" id="KW-0393">Immunoglobulin domain</keyword>
<sequence>MKKPRRDNHCLADILDGTTGSSTKNGRAQLVIDEAFLKDAGVYTLTAKNIAGEKCCSCNVVVKGRLPNETSDSELASDMEPVKPSVQLALRDVSVFEGKPVRLDCVIVGQPEPEVIWYHGERPVKESADFQLLFQGDRCSLVIREAFVEDAGEYRVVAINSAGEASSQCALIVTPLNATGGAPAAVRQQPVVERVPAVAGSPPRFERLLADILADEGERVQFECAVSGDPRPNIRWYVNNREIATDVAVSPRVHCVVREDGVVKLIIERVLPDDKGVYTVKAVSPAGEAKCFSNLIVKSINAPEFEAVPAFLTESQLCPTFRELFADRVVRQHEPTKFECIVVGKPQPKIRWFFNDQPVQGHDFLVSTSGDRQVLTIPEVRPELTGKITCYAENEAGNAQCVAIVQLLEQLAGGGAGGFLPGSTPQQPTLQTTGESMQQVDTSGSSCVTLQKHVTTTSSSSFSSSSSSSATVQQNGVVAHSEVHAESAKQDRSFKQVNDLPPEIAEAKQFQRYDQVNDQPAVIQQEASSFLATGGAEMHESIIANSGQISTGKPARRNTAPRFVTPFNGKIVDQGADVVIEGIVDGYPTPDVKITKNDVELQPDGERIRVSYSLNKIVVELRNVSPLDAGRYTATASNAAGASTSTADLVVKSKPVLLLHSPKISRPVIDKFPVRYSLEESLIDIS</sequence>
<dbReference type="STRING" id="74873.A0A084VCD8"/>
<dbReference type="InterPro" id="IPR013783">
    <property type="entry name" value="Ig-like_fold"/>
</dbReference>
<dbReference type="InterPro" id="IPR003599">
    <property type="entry name" value="Ig_sub"/>
</dbReference>
<dbReference type="SMART" id="SM00408">
    <property type="entry name" value="IGc2"/>
    <property type="match status" value="4"/>
</dbReference>
<evidence type="ECO:0000256" key="4">
    <source>
        <dbReference type="SAM" id="MobiDB-lite"/>
    </source>
</evidence>
<reference evidence="6 8" key="1">
    <citation type="journal article" date="2014" name="BMC Genomics">
        <title>Genome sequence of Anopheles sinensis provides insight into genetics basis of mosquito competence for malaria parasites.</title>
        <authorList>
            <person name="Zhou D."/>
            <person name="Zhang D."/>
            <person name="Ding G."/>
            <person name="Shi L."/>
            <person name="Hou Q."/>
            <person name="Ye Y."/>
            <person name="Xu Y."/>
            <person name="Zhou H."/>
            <person name="Xiong C."/>
            <person name="Li S."/>
            <person name="Yu J."/>
            <person name="Hong S."/>
            <person name="Yu X."/>
            <person name="Zou P."/>
            <person name="Chen C."/>
            <person name="Chang X."/>
            <person name="Wang W."/>
            <person name="Lv Y."/>
            <person name="Sun Y."/>
            <person name="Ma L."/>
            <person name="Shen B."/>
            <person name="Zhu C."/>
        </authorList>
    </citation>
    <scope>NUCLEOTIDE SEQUENCE [LARGE SCALE GENOMIC DNA]</scope>
</reference>
<dbReference type="OMA" id="EIRIVWY"/>
<dbReference type="GO" id="GO:0005886">
    <property type="term" value="C:plasma membrane"/>
    <property type="evidence" value="ECO:0007669"/>
    <property type="project" value="TreeGrafter"/>
</dbReference>
<dbReference type="PANTHER" id="PTHR45080">
    <property type="entry name" value="CONTACTIN 5"/>
    <property type="match status" value="1"/>
</dbReference>
<dbReference type="GO" id="GO:0043025">
    <property type="term" value="C:neuronal cell body"/>
    <property type="evidence" value="ECO:0007669"/>
    <property type="project" value="TreeGrafter"/>
</dbReference>
<dbReference type="FunFam" id="2.60.40.10:FF:000849">
    <property type="entry name" value="Uncharacterized protein, isoform F"/>
    <property type="match status" value="1"/>
</dbReference>
<dbReference type="GO" id="GO:0008046">
    <property type="term" value="F:axon guidance receptor activity"/>
    <property type="evidence" value="ECO:0007669"/>
    <property type="project" value="TreeGrafter"/>
</dbReference>
<keyword evidence="1" id="KW-0732">Signal</keyword>
<dbReference type="InterPro" id="IPR050958">
    <property type="entry name" value="Cell_Adh-Cytoskel_Orgn"/>
</dbReference>
<dbReference type="OrthoDB" id="7740491at2759"/>
<evidence type="ECO:0000256" key="1">
    <source>
        <dbReference type="ARBA" id="ARBA00022729"/>
    </source>
</evidence>
<keyword evidence="2" id="KW-1015">Disulfide bond</keyword>
<name>A0A084VCD8_ANOSI</name>
<evidence type="ECO:0000256" key="3">
    <source>
        <dbReference type="ARBA" id="ARBA00023319"/>
    </source>
</evidence>
<feature type="compositionally biased region" description="Polar residues" evidence="4">
    <location>
        <begin position="423"/>
        <end position="439"/>
    </location>
</feature>
<dbReference type="PROSITE" id="PS50835">
    <property type="entry name" value="IG_LIKE"/>
    <property type="match status" value="3"/>
</dbReference>
<dbReference type="FunFam" id="2.60.40.10:FF:001215">
    <property type="entry name" value="Uncharacterized protein, isoform F"/>
    <property type="match status" value="1"/>
</dbReference>
<keyword evidence="8" id="KW-1185">Reference proteome</keyword>
<dbReference type="EMBL" id="ATLV01010665">
    <property type="status" value="NOT_ANNOTATED_CDS"/>
    <property type="molecule type" value="Genomic_DNA"/>
</dbReference>
<evidence type="ECO:0000259" key="5">
    <source>
        <dbReference type="PROSITE" id="PS50835"/>
    </source>
</evidence>
<protein>
    <submittedName>
        <fullName evidence="6">AGAP007562-PA-like protein</fullName>
    </submittedName>
</protein>
<evidence type="ECO:0000313" key="8">
    <source>
        <dbReference type="Proteomes" id="UP000030765"/>
    </source>
</evidence>